<comment type="caution">
    <text evidence="2">The sequence shown here is derived from an EMBL/GenBank/DDBJ whole genome shotgun (WGS) entry which is preliminary data.</text>
</comment>
<sequence>MPDKNPSDSNNTPEVHQITAQGETLNIYHKTIKVNGTSCSAFIDFESQCTIITKSTVDKLNIDIHNDNLPVMKGFAFGAIHPIGYVMIDVNIDFVHSEIQAFVVPDKYLSTDILIGQNLTELSDVIVHKTNRNLVLYSEKLEIGKVKIYASASIELTGIQSVSIYSDAVQTGLICIPGSTSLKANAEYIILQGVYHLKQGLGAIIAINIPGSKVVMGNNKLLARAHLLPVSSDLNPYTPNEFIVNHVQLNNNKELSSKPIITPEMINVGPDATKNQIQRLLDLLNTYRNCFALNTSELGVTNISEMHIKLNDESPVSYKPYRLSYKEREIARRRLSN</sequence>
<dbReference type="InterPro" id="IPR024650">
    <property type="entry name" value="Peptidase_A2B"/>
</dbReference>
<dbReference type="Gene3D" id="2.40.70.10">
    <property type="entry name" value="Acid Proteases"/>
    <property type="match status" value="1"/>
</dbReference>
<organism evidence="2 3">
    <name type="scientific">Arctia plantaginis</name>
    <name type="common">Wood tiger moth</name>
    <name type="synonym">Phalaena plantaginis</name>
    <dbReference type="NCBI Taxonomy" id="874455"/>
    <lineage>
        <taxon>Eukaryota</taxon>
        <taxon>Metazoa</taxon>
        <taxon>Ecdysozoa</taxon>
        <taxon>Arthropoda</taxon>
        <taxon>Hexapoda</taxon>
        <taxon>Insecta</taxon>
        <taxon>Pterygota</taxon>
        <taxon>Neoptera</taxon>
        <taxon>Endopterygota</taxon>
        <taxon>Lepidoptera</taxon>
        <taxon>Glossata</taxon>
        <taxon>Ditrysia</taxon>
        <taxon>Noctuoidea</taxon>
        <taxon>Erebidae</taxon>
        <taxon>Arctiinae</taxon>
        <taxon>Arctia</taxon>
    </lineage>
</organism>
<accession>A0A8S1BGG1</accession>
<dbReference type="AlphaFoldDB" id="A0A8S1BGG1"/>
<dbReference type="EMBL" id="CADEBC010000590">
    <property type="protein sequence ID" value="CAB3257276.1"/>
    <property type="molecule type" value="Genomic_DNA"/>
</dbReference>
<protein>
    <recommendedName>
        <fullName evidence="1">Peptidase A2B Ty3 transposon peptidase domain-containing protein</fullName>
    </recommendedName>
</protein>
<dbReference type="OrthoDB" id="115435at2759"/>
<evidence type="ECO:0000313" key="3">
    <source>
        <dbReference type="Proteomes" id="UP000494106"/>
    </source>
</evidence>
<gene>
    <name evidence="2" type="ORF">APLA_LOCUS15868</name>
</gene>
<name>A0A8S1BGG1_ARCPL</name>
<dbReference type="InterPro" id="IPR021109">
    <property type="entry name" value="Peptidase_aspartic_dom_sf"/>
</dbReference>
<evidence type="ECO:0000259" key="1">
    <source>
        <dbReference type="Pfam" id="PF12384"/>
    </source>
</evidence>
<dbReference type="CDD" id="cd00303">
    <property type="entry name" value="retropepsin_like"/>
    <property type="match status" value="1"/>
</dbReference>
<proteinExistence type="predicted"/>
<feature type="domain" description="Peptidase A2B Ty3 transposon peptidase" evidence="1">
    <location>
        <begin position="11"/>
        <end position="121"/>
    </location>
</feature>
<reference evidence="2 3" key="1">
    <citation type="submission" date="2020-04" db="EMBL/GenBank/DDBJ databases">
        <authorList>
            <person name="Wallbank WR R."/>
            <person name="Pardo Diaz C."/>
            <person name="Kozak K."/>
            <person name="Martin S."/>
            <person name="Jiggins C."/>
            <person name="Moest M."/>
            <person name="Warren A I."/>
            <person name="Byers J.R.P. K."/>
            <person name="Montejo-Kovacevich G."/>
            <person name="Yen C E."/>
        </authorList>
    </citation>
    <scope>NUCLEOTIDE SEQUENCE [LARGE SCALE GENOMIC DNA]</scope>
</reference>
<dbReference type="Pfam" id="PF12384">
    <property type="entry name" value="Peptidase_A2B"/>
    <property type="match status" value="1"/>
</dbReference>
<dbReference type="Proteomes" id="UP000494106">
    <property type="component" value="Unassembled WGS sequence"/>
</dbReference>
<keyword evidence="3" id="KW-1185">Reference proteome</keyword>
<evidence type="ECO:0000313" key="2">
    <source>
        <dbReference type="EMBL" id="CAB3257276.1"/>
    </source>
</evidence>